<keyword evidence="1" id="KW-0472">Membrane</keyword>
<accession>A0A8S1Y9W2</accession>
<dbReference type="AlphaFoldDB" id="A0A8S1Y9W2"/>
<evidence type="ECO:0000313" key="3">
    <source>
        <dbReference type="Proteomes" id="UP000689195"/>
    </source>
</evidence>
<evidence type="ECO:0008006" key="4">
    <source>
        <dbReference type="Google" id="ProtNLM"/>
    </source>
</evidence>
<sequence length="251" mass="29764">MGTVIAIFDYAIAGLRMIVNDMNEWIKIECKSQLYYQSGVTKKFYIIQLLIRSKLMFCQVLVFISIQLILIVASSFLKAFIKKFKTKQEVFKQLVKINKPQTNKNSFIFITKLTGKTNRANLYYWNKFSLCSSRLDIETSYQKILDIPINYRQDIIICYHNPQFRVSQRIKKKIGIVKDIPGFIYNINALYKMKPFKNKYERIRTIEGIEKVMKLGTNVPMVKNKRRIQSTQTFVRFHRQWSSREYESASQ</sequence>
<evidence type="ECO:0000313" key="2">
    <source>
        <dbReference type="EMBL" id="CAD8210203.1"/>
    </source>
</evidence>
<keyword evidence="1" id="KW-0812">Transmembrane</keyword>
<dbReference type="OrthoDB" id="5958943at2759"/>
<name>A0A8S1Y9W2_9CILI</name>
<gene>
    <name evidence="2" type="ORF">PPENT_87.1.T1580057</name>
</gene>
<reference evidence="2" key="1">
    <citation type="submission" date="2021-01" db="EMBL/GenBank/DDBJ databases">
        <authorList>
            <consortium name="Genoscope - CEA"/>
            <person name="William W."/>
        </authorList>
    </citation>
    <scope>NUCLEOTIDE SEQUENCE</scope>
</reference>
<comment type="caution">
    <text evidence="2">The sequence shown here is derived from an EMBL/GenBank/DDBJ whole genome shotgun (WGS) entry which is preliminary data.</text>
</comment>
<protein>
    <recommendedName>
        <fullName evidence="4">Transmembrane protein</fullName>
    </recommendedName>
</protein>
<feature type="transmembrane region" description="Helical" evidence="1">
    <location>
        <begin position="60"/>
        <end position="81"/>
    </location>
</feature>
<dbReference type="EMBL" id="CAJJDO010000158">
    <property type="protein sequence ID" value="CAD8210203.1"/>
    <property type="molecule type" value="Genomic_DNA"/>
</dbReference>
<dbReference type="Proteomes" id="UP000689195">
    <property type="component" value="Unassembled WGS sequence"/>
</dbReference>
<evidence type="ECO:0000256" key="1">
    <source>
        <dbReference type="SAM" id="Phobius"/>
    </source>
</evidence>
<proteinExistence type="predicted"/>
<organism evidence="2 3">
    <name type="scientific">Paramecium pentaurelia</name>
    <dbReference type="NCBI Taxonomy" id="43138"/>
    <lineage>
        <taxon>Eukaryota</taxon>
        <taxon>Sar</taxon>
        <taxon>Alveolata</taxon>
        <taxon>Ciliophora</taxon>
        <taxon>Intramacronucleata</taxon>
        <taxon>Oligohymenophorea</taxon>
        <taxon>Peniculida</taxon>
        <taxon>Parameciidae</taxon>
        <taxon>Paramecium</taxon>
    </lineage>
</organism>
<keyword evidence="1" id="KW-1133">Transmembrane helix</keyword>
<keyword evidence="3" id="KW-1185">Reference proteome</keyword>